<protein>
    <recommendedName>
        <fullName evidence="4">Extracellular membrane protein CFEM domain-containing protein</fullName>
    </recommendedName>
</protein>
<reference evidence="2" key="1">
    <citation type="journal article" date="2020" name="Stud. Mycol.">
        <title>101 Dothideomycetes genomes: a test case for predicting lifestyles and emergence of pathogens.</title>
        <authorList>
            <person name="Haridas S."/>
            <person name="Albert R."/>
            <person name="Binder M."/>
            <person name="Bloem J."/>
            <person name="Labutti K."/>
            <person name="Salamov A."/>
            <person name="Andreopoulos B."/>
            <person name="Baker S."/>
            <person name="Barry K."/>
            <person name="Bills G."/>
            <person name="Bluhm B."/>
            <person name="Cannon C."/>
            <person name="Castanera R."/>
            <person name="Culley D."/>
            <person name="Daum C."/>
            <person name="Ezra D."/>
            <person name="Gonzalez J."/>
            <person name="Henrissat B."/>
            <person name="Kuo A."/>
            <person name="Liang C."/>
            <person name="Lipzen A."/>
            <person name="Lutzoni F."/>
            <person name="Magnuson J."/>
            <person name="Mondo S."/>
            <person name="Nolan M."/>
            <person name="Ohm R."/>
            <person name="Pangilinan J."/>
            <person name="Park H.-J."/>
            <person name="Ramirez L."/>
            <person name="Alfaro M."/>
            <person name="Sun H."/>
            <person name="Tritt A."/>
            <person name="Yoshinaga Y."/>
            <person name="Zwiers L.-H."/>
            <person name="Turgeon B."/>
            <person name="Goodwin S."/>
            <person name="Spatafora J."/>
            <person name="Crous P."/>
            <person name="Grigoriev I."/>
        </authorList>
    </citation>
    <scope>NUCLEOTIDE SEQUENCE</scope>
    <source>
        <strain evidence="2">CBS 675.92</strain>
    </source>
</reference>
<keyword evidence="3" id="KW-1185">Reference proteome</keyword>
<dbReference type="OrthoDB" id="3692961at2759"/>
<accession>A0A6A5U9H2</accession>
<sequence>MRLSLLSLALVGTVLAVPYPQEVTVPTSLPITVPVSTITSIPSTSLNIPITSTPIVPTSGLNFSSSTRKKHSHTEPIPIFSKYCDCPNLATAQYPCWATDPLQRCNFEELHSYVCWTSAARGCPTPTRACSALFRPTPVPGKHPCELGPINPPEHTDAPEPVTTTTVAVPTITAPIVTGPTITAPLNGTMIGRRWY</sequence>
<keyword evidence="1" id="KW-0732">Signal</keyword>
<feature type="chain" id="PRO_5025348877" description="Extracellular membrane protein CFEM domain-containing protein" evidence="1">
    <location>
        <begin position="17"/>
        <end position="196"/>
    </location>
</feature>
<dbReference type="AlphaFoldDB" id="A0A6A5U9H2"/>
<evidence type="ECO:0000256" key="1">
    <source>
        <dbReference type="SAM" id="SignalP"/>
    </source>
</evidence>
<evidence type="ECO:0008006" key="4">
    <source>
        <dbReference type="Google" id="ProtNLM"/>
    </source>
</evidence>
<evidence type="ECO:0000313" key="2">
    <source>
        <dbReference type="EMBL" id="KAF1961581.1"/>
    </source>
</evidence>
<proteinExistence type="predicted"/>
<feature type="signal peptide" evidence="1">
    <location>
        <begin position="1"/>
        <end position="16"/>
    </location>
</feature>
<organism evidence="2 3">
    <name type="scientific">Byssothecium circinans</name>
    <dbReference type="NCBI Taxonomy" id="147558"/>
    <lineage>
        <taxon>Eukaryota</taxon>
        <taxon>Fungi</taxon>
        <taxon>Dikarya</taxon>
        <taxon>Ascomycota</taxon>
        <taxon>Pezizomycotina</taxon>
        <taxon>Dothideomycetes</taxon>
        <taxon>Pleosporomycetidae</taxon>
        <taxon>Pleosporales</taxon>
        <taxon>Massarineae</taxon>
        <taxon>Massarinaceae</taxon>
        <taxon>Byssothecium</taxon>
    </lineage>
</organism>
<gene>
    <name evidence="2" type="ORF">CC80DRAFT_499976</name>
</gene>
<dbReference type="EMBL" id="ML976980">
    <property type="protein sequence ID" value="KAF1961581.1"/>
    <property type="molecule type" value="Genomic_DNA"/>
</dbReference>
<dbReference type="Proteomes" id="UP000800035">
    <property type="component" value="Unassembled WGS sequence"/>
</dbReference>
<name>A0A6A5U9H2_9PLEO</name>
<evidence type="ECO:0000313" key="3">
    <source>
        <dbReference type="Proteomes" id="UP000800035"/>
    </source>
</evidence>